<dbReference type="EMBL" id="PISJ01000010">
    <property type="protein sequence ID" value="PKF34735.1"/>
    <property type="molecule type" value="Genomic_DNA"/>
</dbReference>
<reference evidence="4 5" key="1">
    <citation type="submission" date="2017-12" db="EMBL/GenBank/DDBJ databases">
        <title>Draft Genome sequences of multiple microbial strains isolated from spacecraft associated surfaces.</title>
        <authorList>
            <person name="Seuylemezian A."/>
            <person name="Vaishampayan P."/>
            <person name="Venkateswaran K."/>
        </authorList>
    </citation>
    <scope>NUCLEOTIDE SEQUENCE [LARGE SCALE GENOMIC DNA]</scope>
    <source>
        <strain evidence="4 5">2P01AA</strain>
    </source>
</reference>
<proteinExistence type="predicted"/>
<accession>A0A2N0WH28</accession>
<dbReference type="PANTHER" id="PTHR32097:SF3">
    <property type="entry name" value="TELLURITE RESISTANCE PROTEIN"/>
    <property type="match status" value="1"/>
</dbReference>
<dbReference type="Gene3D" id="2.60.60.30">
    <property type="entry name" value="sav2460 like domains"/>
    <property type="match status" value="2"/>
</dbReference>
<dbReference type="InterPro" id="IPR051324">
    <property type="entry name" value="Stress/Tellurium_Resist"/>
</dbReference>
<name>A0A2N0WH28_9GAMM</name>
<comment type="caution">
    <text evidence="4">The sequence shown here is derived from an EMBL/GenBank/DDBJ whole genome shotgun (WGS) entry which is preliminary data.</text>
</comment>
<keyword evidence="1" id="KW-0778">Tellurium resistance</keyword>
<organism evidence="4 5">
    <name type="scientific">Acinetobacter proteolyticus</name>
    <dbReference type="NCBI Taxonomy" id="1776741"/>
    <lineage>
        <taxon>Bacteria</taxon>
        <taxon>Pseudomonadati</taxon>
        <taxon>Pseudomonadota</taxon>
        <taxon>Gammaproteobacteria</taxon>
        <taxon>Moraxellales</taxon>
        <taxon>Moraxellaceae</taxon>
        <taxon>Acinetobacter</taxon>
    </lineage>
</organism>
<evidence type="ECO:0000313" key="5">
    <source>
        <dbReference type="Proteomes" id="UP000233553"/>
    </source>
</evidence>
<gene>
    <name evidence="4" type="ORF">CW311_06095</name>
</gene>
<dbReference type="Proteomes" id="UP000233553">
    <property type="component" value="Unassembled WGS sequence"/>
</dbReference>
<dbReference type="Pfam" id="PF02342">
    <property type="entry name" value="TerD"/>
    <property type="match status" value="1"/>
</dbReference>
<dbReference type="AlphaFoldDB" id="A0A2N0WH28"/>
<feature type="domain" description="TerD" evidence="3">
    <location>
        <begin position="22"/>
        <end position="168"/>
    </location>
</feature>
<dbReference type="CDD" id="cd06974">
    <property type="entry name" value="TerD_like"/>
    <property type="match status" value="2"/>
</dbReference>
<dbReference type="PANTHER" id="PTHR32097">
    <property type="entry name" value="CAMP-BINDING PROTEIN 1-RELATED"/>
    <property type="match status" value="1"/>
</dbReference>
<feature type="region of interest" description="Disordered" evidence="2">
    <location>
        <begin position="175"/>
        <end position="194"/>
    </location>
</feature>
<dbReference type="InterPro" id="IPR017115">
    <property type="entry name" value="Tellurite_resistance_TerA"/>
</dbReference>
<feature type="compositionally biased region" description="Pro residues" evidence="2">
    <location>
        <begin position="180"/>
        <end position="192"/>
    </location>
</feature>
<evidence type="ECO:0000259" key="3">
    <source>
        <dbReference type="Pfam" id="PF02342"/>
    </source>
</evidence>
<dbReference type="GO" id="GO:0046690">
    <property type="term" value="P:response to tellurium ion"/>
    <property type="evidence" value="ECO:0007669"/>
    <property type="project" value="UniProtKB-KW"/>
</dbReference>
<dbReference type="RefSeq" id="WP_101235954.1">
    <property type="nucleotide sequence ID" value="NZ_PISJ01000010.1"/>
</dbReference>
<dbReference type="PIRSF" id="PIRSF037118">
    <property type="entry name" value="Tellurite_resistance_TerA"/>
    <property type="match status" value="1"/>
</dbReference>
<dbReference type="InterPro" id="IPR003325">
    <property type="entry name" value="TerD"/>
</dbReference>
<evidence type="ECO:0000256" key="1">
    <source>
        <dbReference type="ARBA" id="ARBA00022686"/>
    </source>
</evidence>
<evidence type="ECO:0000256" key="2">
    <source>
        <dbReference type="SAM" id="MobiDB-lite"/>
    </source>
</evidence>
<evidence type="ECO:0000313" key="4">
    <source>
        <dbReference type="EMBL" id="PKF34735.1"/>
    </source>
</evidence>
<protein>
    <submittedName>
        <fullName evidence="4">Tellurium resistance protein</fullName>
    </submittedName>
</protein>
<sequence>MQQLITGANLVLSQSQCQVKIRTTLAAHIGLDVTAYVLNAQAKVRGDADMIFYGQKQTPNRSVELVEATTKAPYIAQFNLNTQLFDADISKLAMCATIDGQGTINAIQDIQIELWENGQLTATATVKSAEKTEKALILAEVYRHKDQWKFRFVNQGFNGGLQPLAEHFGVEISEQATTPEPAPQPIPAPAPQPKINLSKITLDKRNNQINLQKQAHGFGEIKINLNWNQRTQQAQTGGFFKKLLNQNQGIDLDLGCLFEMQDGSKSVIQALGDRFGDFNNFPFIQLSADDRTGALTEGEWLRINGQYWSQIRRVVLFAFIYEGVPNWAETDAVVTIYVPDQPPIEIRLTEGQPLGMCGIVELVNQGGSIQVQRHVRYVPGHRELDQAFGFGLRWVAGSK</sequence>